<dbReference type="InterPro" id="IPR032675">
    <property type="entry name" value="LRR_dom_sf"/>
</dbReference>
<accession>A0A818NRR0</accession>
<dbReference type="GO" id="GO:0019005">
    <property type="term" value="C:SCF ubiquitin ligase complex"/>
    <property type="evidence" value="ECO:0007669"/>
    <property type="project" value="TreeGrafter"/>
</dbReference>
<dbReference type="GO" id="GO:0000215">
    <property type="term" value="F:tRNA 2'-phosphotransferase activity"/>
    <property type="evidence" value="ECO:0007669"/>
    <property type="project" value="UniProtKB-EC"/>
</dbReference>
<evidence type="ECO:0000313" key="7">
    <source>
        <dbReference type="EMBL" id="CAF0740869.1"/>
    </source>
</evidence>
<dbReference type="SMART" id="SM00367">
    <property type="entry name" value="LRR_CC"/>
    <property type="match status" value="3"/>
</dbReference>
<gene>
    <name evidence="10" type="ORF">FNK824_LOCUS3829</name>
    <name evidence="12" type="ORF">JBS370_LOCUS12807</name>
    <name evidence="6" type="ORF">JXQ802_LOCUS1022</name>
    <name evidence="7" type="ORF">JXQ802_LOCUS1114</name>
    <name evidence="11" type="ORF">OTI717_LOCUS8852</name>
    <name evidence="4" type="ORF">PYM288_LOCUS594</name>
    <name evidence="5" type="ORF">RFH988_LOCUS300</name>
    <name evidence="9" type="ORF">SEV965_LOCUS259</name>
    <name evidence="8" type="ORF">ZHD862_LOCUS246</name>
</gene>
<dbReference type="EMBL" id="CAJNOT010000004">
    <property type="protein sequence ID" value="CAF0759465.1"/>
    <property type="molecule type" value="Genomic_DNA"/>
</dbReference>
<dbReference type="GO" id="GO:0031146">
    <property type="term" value="P:SCF-dependent proteasomal ubiquitin-dependent protein catabolic process"/>
    <property type="evidence" value="ECO:0007669"/>
    <property type="project" value="TreeGrafter"/>
</dbReference>
<evidence type="ECO:0000313" key="14">
    <source>
        <dbReference type="Proteomes" id="UP000663874"/>
    </source>
</evidence>
<evidence type="ECO:0000313" key="12">
    <source>
        <dbReference type="EMBL" id="CAF3755370.1"/>
    </source>
</evidence>
<dbReference type="AlphaFoldDB" id="A0A818NRR0"/>
<evidence type="ECO:0000313" key="9">
    <source>
        <dbReference type="EMBL" id="CAF0793379.1"/>
    </source>
</evidence>
<dbReference type="InterPro" id="IPR006553">
    <property type="entry name" value="Leu-rich_rpt_Cys-con_subtyp"/>
</dbReference>
<comment type="catalytic activity">
    <reaction evidence="3">
        <text>2'-phospho-[ligated tRNA] + NAD(+) = mature tRNA + ADP-alpha-D-ribose 1'',2''-cyclic phosphate + nicotinamide</text>
        <dbReference type="Rhea" id="RHEA:23324"/>
        <dbReference type="Rhea" id="RHEA-COMP:11106"/>
        <dbReference type="Rhea" id="RHEA-COMP:11107"/>
        <dbReference type="ChEBI" id="CHEBI:17154"/>
        <dbReference type="ChEBI" id="CHEBI:57540"/>
        <dbReference type="ChEBI" id="CHEBI:76596"/>
        <dbReference type="ChEBI" id="CHEBI:82883"/>
        <dbReference type="ChEBI" id="CHEBI:85027"/>
        <dbReference type="EC" id="2.7.1.160"/>
    </reaction>
</comment>
<organism evidence="10 14">
    <name type="scientific">Rotaria sordida</name>
    <dbReference type="NCBI Taxonomy" id="392033"/>
    <lineage>
        <taxon>Eukaryota</taxon>
        <taxon>Metazoa</taxon>
        <taxon>Spiralia</taxon>
        <taxon>Gnathifera</taxon>
        <taxon>Rotifera</taxon>
        <taxon>Eurotatoria</taxon>
        <taxon>Bdelloidea</taxon>
        <taxon>Philodinida</taxon>
        <taxon>Philodinidae</taxon>
        <taxon>Rotaria</taxon>
    </lineage>
</organism>
<comment type="function">
    <text evidence="1">Catalyzes the last step of tRNA splicing, the transfer of the splice junction 2'-phosphate from ligated tRNA to NAD to produce ADP-ribose 1''-2'' cyclic phosphate.</text>
</comment>
<evidence type="ECO:0000313" key="13">
    <source>
        <dbReference type="Proteomes" id="UP000663870"/>
    </source>
</evidence>
<evidence type="ECO:0000256" key="3">
    <source>
        <dbReference type="ARBA" id="ARBA00047949"/>
    </source>
</evidence>
<dbReference type="EMBL" id="CAJOBD010001063">
    <property type="protein sequence ID" value="CAF3755370.1"/>
    <property type="molecule type" value="Genomic_DNA"/>
</dbReference>
<evidence type="ECO:0000313" key="8">
    <source>
        <dbReference type="EMBL" id="CAF0759465.1"/>
    </source>
</evidence>
<evidence type="ECO:0000256" key="1">
    <source>
        <dbReference type="ARBA" id="ARBA00003343"/>
    </source>
</evidence>
<dbReference type="EMBL" id="CAJOAX010000726">
    <property type="protein sequence ID" value="CAF3641363.1"/>
    <property type="molecule type" value="Genomic_DNA"/>
</dbReference>
<dbReference type="Proteomes" id="UP000663836">
    <property type="component" value="Unassembled WGS sequence"/>
</dbReference>
<sequence length="338" mass="39999">MLNITDAIQRHNEHKEDFRLVKQYERRQLKLGKRLAYLLRYGAEKEGCRVDEGWIFLRDLMKVSLLREYTENEVLGEIQTSYSYRKTQRYQWEKRPDGVYVRAAYGRRFERNPYHEQTQIRRLLDLTLEYICENVEQFDFENFPDEFLINEIIHRIKRNGKLTSKKLQNLLSETMEHLDLDGIYLTESGIRAVYTKCPNLKVLSLKSCGYVLNDHYMEQIIRKCPLIESLDLSYCRHLTDRTLNNLIKYYSKNLLQLILSGNHNYTGDAIVRLVSECEQLKQLDIWDNPNCTNDILNILITLAKSRGNDRTITIVHKNLQHPVVAPDNPWAVVNAKTR</sequence>
<dbReference type="Proteomes" id="UP000663854">
    <property type="component" value="Unassembled WGS sequence"/>
</dbReference>
<dbReference type="Proteomes" id="UP000663874">
    <property type="component" value="Unassembled WGS sequence"/>
</dbReference>
<evidence type="ECO:0000313" key="5">
    <source>
        <dbReference type="EMBL" id="CAF0734033.1"/>
    </source>
</evidence>
<evidence type="ECO:0000313" key="4">
    <source>
        <dbReference type="EMBL" id="CAF0726102.1"/>
    </source>
</evidence>
<dbReference type="Gene3D" id="3.80.10.10">
    <property type="entry name" value="Ribonuclease Inhibitor"/>
    <property type="match status" value="1"/>
</dbReference>
<dbReference type="EMBL" id="CAJNOL010000012">
    <property type="protein sequence ID" value="CAF0740869.1"/>
    <property type="molecule type" value="Genomic_DNA"/>
</dbReference>
<proteinExistence type="predicted"/>
<dbReference type="SUPFAM" id="SSF56399">
    <property type="entry name" value="ADP-ribosylation"/>
    <property type="match status" value="1"/>
</dbReference>
<evidence type="ECO:0000313" key="10">
    <source>
        <dbReference type="EMBL" id="CAF3609313.1"/>
    </source>
</evidence>
<dbReference type="Proteomes" id="UP000663882">
    <property type="component" value="Unassembled WGS sequence"/>
</dbReference>
<dbReference type="EMBL" id="CAJNOH010000002">
    <property type="protein sequence ID" value="CAF0726102.1"/>
    <property type="molecule type" value="Genomic_DNA"/>
</dbReference>
<keyword evidence="13" id="KW-1185">Reference proteome</keyword>
<dbReference type="OrthoDB" id="419694at2759"/>
<dbReference type="EMBL" id="CAJNOO010000005">
    <property type="protein sequence ID" value="CAF0734033.1"/>
    <property type="molecule type" value="Genomic_DNA"/>
</dbReference>
<dbReference type="EMBL" id="CAJNOL010000011">
    <property type="protein sequence ID" value="CAF0739292.1"/>
    <property type="molecule type" value="Genomic_DNA"/>
</dbReference>
<dbReference type="Gene3D" id="1.10.10.970">
    <property type="entry name" value="RNA 2'-phosphotransferase, Tpt1/KptA family, N-terminal domain"/>
    <property type="match status" value="1"/>
</dbReference>
<reference evidence="10" key="1">
    <citation type="submission" date="2021-02" db="EMBL/GenBank/DDBJ databases">
        <authorList>
            <person name="Nowell W R."/>
        </authorList>
    </citation>
    <scope>NUCLEOTIDE SEQUENCE</scope>
</reference>
<dbReference type="Proteomes" id="UP000663823">
    <property type="component" value="Unassembled WGS sequence"/>
</dbReference>
<name>A0A818NRR0_9BILA</name>
<dbReference type="EMBL" id="CAJNOU010000004">
    <property type="protein sequence ID" value="CAF0793379.1"/>
    <property type="molecule type" value="Genomic_DNA"/>
</dbReference>
<evidence type="ECO:0000313" key="6">
    <source>
        <dbReference type="EMBL" id="CAF0739292.1"/>
    </source>
</evidence>
<dbReference type="EC" id="2.7.1.160" evidence="2"/>
<protein>
    <recommendedName>
        <fullName evidence="2">2'-phosphotransferase</fullName>
        <ecNumber evidence="2">2.7.1.160</ecNumber>
    </recommendedName>
</protein>
<evidence type="ECO:0000313" key="11">
    <source>
        <dbReference type="EMBL" id="CAF3641363.1"/>
    </source>
</evidence>
<dbReference type="Proteomes" id="UP000663889">
    <property type="component" value="Unassembled WGS sequence"/>
</dbReference>
<dbReference type="InterPro" id="IPR042080">
    <property type="entry name" value="RNA_2'-PTrans_N"/>
</dbReference>
<dbReference type="Pfam" id="PF01885">
    <property type="entry name" value="PTS_2-RNA"/>
    <property type="match status" value="1"/>
</dbReference>
<dbReference type="PANTHER" id="PTHR13318">
    <property type="entry name" value="PARTNER OF PAIRED, ISOFORM B-RELATED"/>
    <property type="match status" value="1"/>
</dbReference>
<dbReference type="PANTHER" id="PTHR13318:SF95">
    <property type="entry name" value="F-BOX PROTEIN YLR352W"/>
    <property type="match status" value="1"/>
</dbReference>
<dbReference type="EMBL" id="CAJOBE010000266">
    <property type="protein sequence ID" value="CAF3609313.1"/>
    <property type="molecule type" value="Genomic_DNA"/>
</dbReference>
<dbReference type="Proteomes" id="UP000663870">
    <property type="component" value="Unassembled WGS sequence"/>
</dbReference>
<dbReference type="Proteomes" id="UP000663864">
    <property type="component" value="Unassembled WGS sequence"/>
</dbReference>
<dbReference type="SUPFAM" id="SSF52047">
    <property type="entry name" value="RNI-like"/>
    <property type="match status" value="1"/>
</dbReference>
<dbReference type="InterPro" id="IPR002745">
    <property type="entry name" value="Ptrans_KptA/Tpt1"/>
</dbReference>
<comment type="caution">
    <text evidence="10">The sequence shown here is derived from an EMBL/GenBank/DDBJ whole genome shotgun (WGS) entry which is preliminary data.</text>
</comment>
<evidence type="ECO:0000256" key="2">
    <source>
        <dbReference type="ARBA" id="ARBA00012007"/>
    </source>
</evidence>